<evidence type="ECO:0000313" key="4">
    <source>
        <dbReference type="Proteomes" id="UP000324897"/>
    </source>
</evidence>
<comment type="caution">
    <text evidence="3">The sequence shown here is derived from an EMBL/GenBank/DDBJ whole genome shotgun (WGS) entry which is preliminary data.</text>
</comment>
<dbReference type="OrthoDB" id="620691at2759"/>
<feature type="transmembrane region" description="Helical" evidence="1">
    <location>
        <begin position="350"/>
        <end position="372"/>
    </location>
</feature>
<organism evidence="3 4">
    <name type="scientific">Eragrostis curvula</name>
    <name type="common">weeping love grass</name>
    <dbReference type="NCBI Taxonomy" id="38414"/>
    <lineage>
        <taxon>Eukaryota</taxon>
        <taxon>Viridiplantae</taxon>
        <taxon>Streptophyta</taxon>
        <taxon>Embryophyta</taxon>
        <taxon>Tracheophyta</taxon>
        <taxon>Spermatophyta</taxon>
        <taxon>Magnoliopsida</taxon>
        <taxon>Liliopsida</taxon>
        <taxon>Poales</taxon>
        <taxon>Poaceae</taxon>
        <taxon>PACMAD clade</taxon>
        <taxon>Chloridoideae</taxon>
        <taxon>Eragrostideae</taxon>
        <taxon>Eragrostidinae</taxon>
        <taxon>Eragrostis</taxon>
    </lineage>
</organism>
<dbReference type="AlphaFoldDB" id="A0A5J9VPE9"/>
<gene>
    <name evidence="3" type="ORF">EJB05_10698</name>
</gene>
<evidence type="ECO:0000313" key="3">
    <source>
        <dbReference type="EMBL" id="TVU37386.1"/>
    </source>
</evidence>
<sequence>MASLPLDVVLEIAARSDPVTLVRCAATCRAVRRRVADPTFWRRLRLRHADRFVPSLLRGHLIMGYKEKSISSIEMQFVDTTTADATARPLTTVEGFLPRTDGKTSRRYEHVASHDGLLLVRSSNYQSPYDPDLCVCNPATGRSRALPAEPKFGDEAAPTLWQPYVLLTGDGESDGAGGVGRPFQVLKTNLAVSPNHRFLQIHIFSSETGMWGPYIKIRTPHLHGSRLLQRGGNPLVVDGAVHWLCLTDKTSYILKLQVREAKVTITALPATFPRPATSMEKRTLYNYHIDYLLVAASPCGSLMVLVADRMKISAWMQEKQTAKWKQKAQDVVKNDDIPSEKTHSTFDIRLLWFAERSGIVLVYLICYGFFWLDLRSMEIVRQFKYRAAVYSANDHPYEMHLSSWTPTFSAAI</sequence>
<dbReference type="Pfam" id="PF24523">
    <property type="entry name" value="DUF7595"/>
    <property type="match status" value="1"/>
</dbReference>
<evidence type="ECO:0000256" key="1">
    <source>
        <dbReference type="SAM" id="Phobius"/>
    </source>
</evidence>
<keyword evidence="1" id="KW-0812">Transmembrane</keyword>
<keyword evidence="4" id="KW-1185">Reference proteome</keyword>
<keyword evidence="1" id="KW-0472">Membrane</keyword>
<dbReference type="Pfam" id="PF12937">
    <property type="entry name" value="F-box-like"/>
    <property type="match status" value="1"/>
</dbReference>
<feature type="domain" description="F-box" evidence="2">
    <location>
        <begin position="1"/>
        <end position="44"/>
    </location>
</feature>
<keyword evidence="1" id="KW-1133">Transmembrane helix</keyword>
<dbReference type="Proteomes" id="UP000324897">
    <property type="component" value="Chromosome 4"/>
</dbReference>
<protein>
    <recommendedName>
        <fullName evidence="2">F-box domain-containing protein</fullName>
    </recommendedName>
</protein>
<dbReference type="InterPro" id="IPR036047">
    <property type="entry name" value="F-box-like_dom_sf"/>
</dbReference>
<feature type="non-terminal residue" evidence="3">
    <location>
        <position position="1"/>
    </location>
</feature>
<dbReference type="Gene3D" id="1.20.1280.50">
    <property type="match status" value="1"/>
</dbReference>
<dbReference type="Gramene" id="TVU37386">
    <property type="protein sequence ID" value="TVU37386"/>
    <property type="gene ID" value="EJB05_10698"/>
</dbReference>
<dbReference type="PANTHER" id="PTHR35828">
    <property type="entry name" value="OS08G0203800 PROTEIN-RELATED"/>
    <property type="match status" value="1"/>
</dbReference>
<dbReference type="EMBL" id="RWGY01000007">
    <property type="protein sequence ID" value="TVU37386.1"/>
    <property type="molecule type" value="Genomic_DNA"/>
</dbReference>
<dbReference type="InterPro" id="IPR056016">
    <property type="entry name" value="DUF7595"/>
</dbReference>
<name>A0A5J9VPE9_9POAL</name>
<dbReference type="PANTHER" id="PTHR35828:SF23">
    <property type="entry name" value="F-BOX DOMAIN-CONTAINING PROTEIN"/>
    <property type="match status" value="1"/>
</dbReference>
<reference evidence="3 4" key="1">
    <citation type="journal article" date="2019" name="Sci. Rep.">
        <title>A high-quality genome of Eragrostis curvula grass provides insights into Poaceae evolution and supports new strategies to enhance forage quality.</title>
        <authorList>
            <person name="Carballo J."/>
            <person name="Santos B.A.C.M."/>
            <person name="Zappacosta D."/>
            <person name="Garbus I."/>
            <person name="Selva J.P."/>
            <person name="Gallo C.A."/>
            <person name="Diaz A."/>
            <person name="Albertini E."/>
            <person name="Caccamo M."/>
            <person name="Echenique V."/>
        </authorList>
    </citation>
    <scope>NUCLEOTIDE SEQUENCE [LARGE SCALE GENOMIC DNA]</scope>
    <source>
        <strain evidence="4">cv. Victoria</strain>
        <tissue evidence="3">Leaf</tissue>
    </source>
</reference>
<dbReference type="SUPFAM" id="SSF81383">
    <property type="entry name" value="F-box domain"/>
    <property type="match status" value="1"/>
</dbReference>
<accession>A0A5J9VPE9</accession>
<proteinExistence type="predicted"/>
<dbReference type="InterPro" id="IPR001810">
    <property type="entry name" value="F-box_dom"/>
</dbReference>
<dbReference type="PROSITE" id="PS50181">
    <property type="entry name" value="FBOX"/>
    <property type="match status" value="1"/>
</dbReference>
<evidence type="ECO:0000259" key="2">
    <source>
        <dbReference type="PROSITE" id="PS50181"/>
    </source>
</evidence>